<sequence length="110" mass="11948">MDSQQARRENKTTEREIHVEKNRVPKMTTHFEHLATEQAKGSTGGSRIEELQGGEYKKDHAGGKKAIGDVGGVVGVGRSRETHEVGVSPLLTKQRVKGEREGAGKAHVHG</sequence>
<name>A0AAN9J277_CROPI</name>
<dbReference type="Proteomes" id="UP001372338">
    <property type="component" value="Unassembled WGS sequence"/>
</dbReference>
<accession>A0AAN9J277</accession>
<dbReference type="GO" id="GO:0009631">
    <property type="term" value="P:cold acclimation"/>
    <property type="evidence" value="ECO:0007669"/>
    <property type="project" value="TreeGrafter"/>
</dbReference>
<evidence type="ECO:0000313" key="1">
    <source>
        <dbReference type="EMBL" id="KAK7290860.1"/>
    </source>
</evidence>
<dbReference type="EMBL" id="JAYWIO010000001">
    <property type="protein sequence ID" value="KAK7290860.1"/>
    <property type="molecule type" value="Genomic_DNA"/>
</dbReference>
<comment type="caution">
    <text evidence="1">The sequence shown here is derived from an EMBL/GenBank/DDBJ whole genome shotgun (WGS) entry which is preliminary data.</text>
</comment>
<dbReference type="AlphaFoldDB" id="A0AAN9J277"/>
<reference evidence="1 2" key="1">
    <citation type="submission" date="2024-01" db="EMBL/GenBank/DDBJ databases">
        <title>The genomes of 5 underutilized Papilionoideae crops provide insights into root nodulation and disease resistanc.</title>
        <authorList>
            <person name="Yuan L."/>
        </authorList>
    </citation>
    <scope>NUCLEOTIDE SEQUENCE [LARGE SCALE GENOMIC DNA]</scope>
    <source>
        <strain evidence="1">ZHUSHIDOU_FW_LH</strain>
        <tissue evidence="1">Leaf</tissue>
    </source>
</reference>
<organism evidence="1 2">
    <name type="scientific">Crotalaria pallida</name>
    <name type="common">Smooth rattlebox</name>
    <name type="synonym">Crotalaria striata</name>
    <dbReference type="NCBI Taxonomy" id="3830"/>
    <lineage>
        <taxon>Eukaryota</taxon>
        <taxon>Viridiplantae</taxon>
        <taxon>Streptophyta</taxon>
        <taxon>Embryophyta</taxon>
        <taxon>Tracheophyta</taxon>
        <taxon>Spermatophyta</taxon>
        <taxon>Magnoliopsida</taxon>
        <taxon>eudicotyledons</taxon>
        <taxon>Gunneridae</taxon>
        <taxon>Pentapetalae</taxon>
        <taxon>rosids</taxon>
        <taxon>fabids</taxon>
        <taxon>Fabales</taxon>
        <taxon>Fabaceae</taxon>
        <taxon>Papilionoideae</taxon>
        <taxon>50 kb inversion clade</taxon>
        <taxon>genistoids sensu lato</taxon>
        <taxon>core genistoids</taxon>
        <taxon>Crotalarieae</taxon>
        <taxon>Crotalaria</taxon>
    </lineage>
</organism>
<proteinExistence type="predicted"/>
<gene>
    <name evidence="1" type="ORF">RIF29_05596</name>
</gene>
<protein>
    <submittedName>
        <fullName evidence="1">Uncharacterized protein</fullName>
    </submittedName>
</protein>
<dbReference type="PANTHER" id="PTHR47877:SF3">
    <property type="entry name" value="LATE EMBRYOGENESIS ABUNDANT DOMAIN-CONTAINING PROTEIN _ LEA DOMAIN-CONTAINING PROTEIN"/>
    <property type="match status" value="1"/>
</dbReference>
<dbReference type="PANTHER" id="PTHR47877">
    <property type="entry name" value="LATE EMBRYOGENESIS ABUNDANT DOMAIN-CONTAINING PROTEIN / LEA DOMAIN-CONTAINING PROTEIN"/>
    <property type="match status" value="1"/>
</dbReference>
<keyword evidence="2" id="KW-1185">Reference proteome</keyword>
<evidence type="ECO:0000313" key="2">
    <source>
        <dbReference type="Proteomes" id="UP001372338"/>
    </source>
</evidence>
<dbReference type="GO" id="GO:0005829">
    <property type="term" value="C:cytosol"/>
    <property type="evidence" value="ECO:0007669"/>
    <property type="project" value="TreeGrafter"/>
</dbReference>